<feature type="non-terminal residue" evidence="2">
    <location>
        <position position="1"/>
    </location>
</feature>
<dbReference type="Proteomes" id="UP000266841">
    <property type="component" value="Unassembled WGS sequence"/>
</dbReference>
<proteinExistence type="predicted"/>
<dbReference type="EMBL" id="AGNL01012041">
    <property type="protein sequence ID" value="EJK68106.1"/>
    <property type="molecule type" value="Genomic_DNA"/>
</dbReference>
<gene>
    <name evidence="2" type="ORF">THAOC_10748</name>
</gene>
<evidence type="ECO:0000256" key="1">
    <source>
        <dbReference type="SAM" id="MobiDB-lite"/>
    </source>
</evidence>
<reference evidence="2 3" key="1">
    <citation type="journal article" date="2012" name="Genome Biol.">
        <title>Genome and low-iron response of an oceanic diatom adapted to chronic iron limitation.</title>
        <authorList>
            <person name="Lommer M."/>
            <person name="Specht M."/>
            <person name="Roy A.S."/>
            <person name="Kraemer L."/>
            <person name="Andreson R."/>
            <person name="Gutowska M.A."/>
            <person name="Wolf J."/>
            <person name="Bergner S.V."/>
            <person name="Schilhabel M.B."/>
            <person name="Klostermeier U.C."/>
            <person name="Beiko R.G."/>
            <person name="Rosenstiel P."/>
            <person name="Hippler M."/>
            <person name="Laroche J."/>
        </authorList>
    </citation>
    <scope>NUCLEOTIDE SEQUENCE [LARGE SCALE GENOMIC DNA]</scope>
    <source>
        <strain evidence="2 3">CCMP1005</strain>
    </source>
</reference>
<feature type="region of interest" description="Disordered" evidence="1">
    <location>
        <begin position="172"/>
        <end position="194"/>
    </location>
</feature>
<protein>
    <submittedName>
        <fullName evidence="2">Uncharacterized protein</fullName>
    </submittedName>
</protein>
<accession>K0T427</accession>
<organism evidence="2 3">
    <name type="scientific">Thalassiosira oceanica</name>
    <name type="common">Marine diatom</name>
    <dbReference type="NCBI Taxonomy" id="159749"/>
    <lineage>
        <taxon>Eukaryota</taxon>
        <taxon>Sar</taxon>
        <taxon>Stramenopiles</taxon>
        <taxon>Ochrophyta</taxon>
        <taxon>Bacillariophyta</taxon>
        <taxon>Coscinodiscophyceae</taxon>
        <taxon>Thalassiosirophycidae</taxon>
        <taxon>Thalassiosirales</taxon>
        <taxon>Thalassiosiraceae</taxon>
        <taxon>Thalassiosira</taxon>
    </lineage>
</organism>
<feature type="region of interest" description="Disordered" evidence="1">
    <location>
        <begin position="1"/>
        <end position="35"/>
    </location>
</feature>
<sequence>DEEMATMSLPTRPFDPASPTSSFSQYEDSEQASRDDEEMATMILPTRPFAVPNPYAQRTRTSNLTQFVRTSNLTQFVRNVVLRRSPHGLRRFRVVEWKPTELLHCNDVEHSWHNVGWPAAAILLRHRRPRPSHRERLGVQSQQSMQRTVDRITALDNENTLLKTYPWQLGHDYGKGQRPAAPPRKPKPNATKHGKLNHLAMANIGRRCAKDVSEVSLAVTYLTILSSKNVMYSRPESFAVHDSGIRRGRRSLDHRRFWPQSWTSLNAAYYAARGTPPGKERQRSARGDITGFGNRRFSKGYLRPTKSQVNYKYVQMDVGTLTECLSPNIHRSMAVASHGQWEWGMDFWGVGVGNSLLAAQSSRGCAAGLVDVLLSAATVEGAWRWAGGAGSGARLARGAQMGEGGTSGRCSGARGSAGEARRGSAKEGLAKIRLWH</sequence>
<feature type="compositionally biased region" description="Basic residues" evidence="1">
    <location>
        <begin position="184"/>
        <end position="194"/>
    </location>
</feature>
<dbReference type="AlphaFoldDB" id="K0T427"/>
<keyword evidence="3" id="KW-1185">Reference proteome</keyword>
<evidence type="ECO:0000313" key="2">
    <source>
        <dbReference type="EMBL" id="EJK68106.1"/>
    </source>
</evidence>
<feature type="region of interest" description="Disordered" evidence="1">
    <location>
        <begin position="400"/>
        <end position="422"/>
    </location>
</feature>
<comment type="caution">
    <text evidence="2">The sequence shown here is derived from an EMBL/GenBank/DDBJ whole genome shotgun (WGS) entry which is preliminary data.</text>
</comment>
<name>K0T427_THAOC</name>
<evidence type="ECO:0000313" key="3">
    <source>
        <dbReference type="Proteomes" id="UP000266841"/>
    </source>
</evidence>
<feature type="compositionally biased region" description="Low complexity" evidence="1">
    <location>
        <begin position="408"/>
        <end position="418"/>
    </location>
</feature>